<organism evidence="3 4">
    <name type="scientific">Fasciola gigantica</name>
    <name type="common">Giant liver fluke</name>
    <dbReference type="NCBI Taxonomy" id="46835"/>
    <lineage>
        <taxon>Eukaryota</taxon>
        <taxon>Metazoa</taxon>
        <taxon>Spiralia</taxon>
        <taxon>Lophotrochozoa</taxon>
        <taxon>Platyhelminthes</taxon>
        <taxon>Trematoda</taxon>
        <taxon>Digenea</taxon>
        <taxon>Plagiorchiida</taxon>
        <taxon>Echinostomata</taxon>
        <taxon>Echinostomatoidea</taxon>
        <taxon>Fasciolidae</taxon>
        <taxon>Fasciola</taxon>
    </lineage>
</organism>
<dbReference type="EMBL" id="SUNJ01005020">
    <property type="protein sequence ID" value="TPP63963.1"/>
    <property type="molecule type" value="Genomic_DNA"/>
</dbReference>
<keyword evidence="4" id="KW-1185">Reference proteome</keyword>
<gene>
    <name evidence="3" type="ORF">FGIG_00552</name>
</gene>
<name>A0A504YRY7_FASGI</name>
<dbReference type="InterPro" id="IPR051023">
    <property type="entry name" value="PP2A_Regulatory_Subunit_A"/>
</dbReference>
<keyword evidence="1" id="KW-0677">Repeat</keyword>
<proteinExistence type="predicted"/>
<dbReference type="GO" id="GO:0019888">
    <property type="term" value="F:protein phosphatase regulator activity"/>
    <property type="evidence" value="ECO:0007669"/>
    <property type="project" value="TreeGrafter"/>
</dbReference>
<protein>
    <submittedName>
        <fullName evidence="3">Serine/threonine-protein phosphatase 2A 65 kDa regulatory subunit A beta</fullName>
    </submittedName>
</protein>
<dbReference type="GO" id="GO:0005829">
    <property type="term" value="C:cytosol"/>
    <property type="evidence" value="ECO:0007669"/>
    <property type="project" value="TreeGrafter"/>
</dbReference>
<reference evidence="3 4" key="1">
    <citation type="submission" date="2019-04" db="EMBL/GenBank/DDBJ databases">
        <title>Annotation for the trematode Fasciola gigantica.</title>
        <authorList>
            <person name="Choi Y.-J."/>
        </authorList>
    </citation>
    <scope>NUCLEOTIDE SEQUENCE [LARGE SCALE GENOMIC DNA]</scope>
    <source>
        <strain evidence="3">Uganda_cow_1</strain>
    </source>
</reference>
<dbReference type="SUPFAM" id="SSF48371">
    <property type="entry name" value="ARM repeat"/>
    <property type="match status" value="1"/>
</dbReference>
<dbReference type="GO" id="GO:0000159">
    <property type="term" value="C:protein phosphatase type 2A complex"/>
    <property type="evidence" value="ECO:0007669"/>
    <property type="project" value="TreeGrafter"/>
</dbReference>
<dbReference type="InterPro" id="IPR011989">
    <property type="entry name" value="ARM-like"/>
</dbReference>
<dbReference type="STRING" id="46835.A0A504YRY7"/>
<dbReference type="AlphaFoldDB" id="A0A504YRY7"/>
<accession>A0A504YRY7</accession>
<feature type="repeat" description="HEAT" evidence="2">
    <location>
        <begin position="69"/>
        <end position="107"/>
    </location>
</feature>
<dbReference type="OrthoDB" id="340346at2759"/>
<dbReference type="Gene3D" id="1.25.10.10">
    <property type="entry name" value="Leucine-rich Repeat Variant"/>
    <property type="match status" value="1"/>
</dbReference>
<dbReference type="PROSITE" id="PS50077">
    <property type="entry name" value="HEAT_REPEAT"/>
    <property type="match status" value="1"/>
</dbReference>
<evidence type="ECO:0000256" key="2">
    <source>
        <dbReference type="PROSITE-ProRule" id="PRU00103"/>
    </source>
</evidence>
<dbReference type="PANTHER" id="PTHR10648:SF9">
    <property type="entry name" value="SERINE_THREONINE-PROTEIN PHOSPHATASE 2A 65 KDA REGULATORY SUBUNIT A BETA ISOFORM"/>
    <property type="match status" value="1"/>
</dbReference>
<evidence type="ECO:0000313" key="4">
    <source>
        <dbReference type="Proteomes" id="UP000316759"/>
    </source>
</evidence>
<dbReference type="Proteomes" id="UP000316759">
    <property type="component" value="Unassembled WGS sequence"/>
</dbReference>
<dbReference type="PANTHER" id="PTHR10648">
    <property type="entry name" value="SERINE/THREONINE-PROTEIN PHOSPHATASE PP2A 65 KDA REGULATORY SUBUNIT"/>
    <property type="match status" value="1"/>
</dbReference>
<evidence type="ECO:0000256" key="1">
    <source>
        <dbReference type="ARBA" id="ARBA00022737"/>
    </source>
</evidence>
<dbReference type="GO" id="GO:0005634">
    <property type="term" value="C:nucleus"/>
    <property type="evidence" value="ECO:0007669"/>
    <property type="project" value="TreeGrafter"/>
</dbReference>
<sequence length="211" mass="23927">MQAKFAPMFQHQSYVVSRTVTRETVIMKKLGSIIRERVGETNLQVKTALAGVMMALAPLLDKENTFEHLLPLFPIQLKDENPDVRLSIISNLECVNQIIGIAQLSQSLLPSAVIGQTGMSARPCHQKSESQLLLPTYDSTSDFETEKNSKIAQFLKQRNIFDTRHNVLPVYRNLTANHAKVRDFSVLATRFNETRENYSIQKQNIGQINQQ</sequence>
<dbReference type="InterPro" id="IPR021133">
    <property type="entry name" value="HEAT_type_2"/>
</dbReference>
<evidence type="ECO:0000313" key="3">
    <source>
        <dbReference type="EMBL" id="TPP63963.1"/>
    </source>
</evidence>
<dbReference type="InterPro" id="IPR016024">
    <property type="entry name" value="ARM-type_fold"/>
</dbReference>
<comment type="caution">
    <text evidence="3">The sequence shown here is derived from an EMBL/GenBank/DDBJ whole genome shotgun (WGS) entry which is preliminary data.</text>
</comment>